<dbReference type="HOGENOM" id="CLU_144880_0_0_1"/>
<dbReference type="GeneID" id="793246"/>
<dbReference type="AlphaFoldDB" id="E7F1W2"/>
<evidence type="ECO:0000313" key="7">
    <source>
        <dbReference type="Ensembl" id="ENSDARP00000109049"/>
    </source>
</evidence>
<dbReference type="RefSeq" id="XP_001332975.2">
    <property type="nucleotide sequence ID" value="XM_001332939.8"/>
</dbReference>
<dbReference type="STRING" id="7955.ENSDARP00000109049"/>
<proteinExistence type="inferred from homology"/>
<reference evidence="7 8" key="2">
    <citation type="journal article" date="2013" name="Nature">
        <title>The zebrafish reference genome sequence and its relationship to the human genome.</title>
        <authorList>
            <consortium name="Genome Reference Consortium Zebrafish"/>
            <person name="Howe K."/>
            <person name="Clark M.D."/>
            <person name="Torroja C.F."/>
            <person name="Torrance J."/>
            <person name="Berthelot C."/>
            <person name="Muffato M."/>
            <person name="Collins J.E."/>
            <person name="Humphray S."/>
            <person name="McLaren K."/>
            <person name="Matthews L."/>
            <person name="McLaren S."/>
            <person name="Sealy I."/>
            <person name="Caccamo M."/>
            <person name="Churcher C."/>
            <person name="Scott C."/>
            <person name="Barrett J.C."/>
            <person name="Koch R."/>
            <person name="Rauch G.J."/>
            <person name="White S."/>
            <person name="Chow W."/>
            <person name="Kilian B."/>
            <person name="Quintais L.T."/>
            <person name="Guerra-Assuncao J.A."/>
            <person name="Zhou Y."/>
            <person name="Gu Y."/>
            <person name="Yen J."/>
            <person name="Vogel J.H."/>
            <person name="Eyre T."/>
            <person name="Redmond S."/>
            <person name="Banerjee R."/>
            <person name="Chi J."/>
            <person name="Fu B."/>
            <person name="Langley E."/>
            <person name="Maguire S.F."/>
            <person name="Laird G.K."/>
            <person name="Lloyd D."/>
            <person name="Kenyon E."/>
            <person name="Donaldson S."/>
            <person name="Sehra H."/>
            <person name="Almeida-King J."/>
            <person name="Loveland J."/>
            <person name="Trevanion S."/>
            <person name="Jones M."/>
            <person name="Quail M."/>
            <person name="Willey D."/>
            <person name="Hunt A."/>
            <person name="Burton J."/>
            <person name="Sims S."/>
            <person name="McLay K."/>
            <person name="Plumb B."/>
            <person name="Davis J."/>
            <person name="Clee C."/>
            <person name="Oliver K."/>
            <person name="Clark R."/>
            <person name="Riddle C."/>
            <person name="Elliot D."/>
            <person name="Eliott D."/>
            <person name="Threadgold G."/>
            <person name="Harden G."/>
            <person name="Ware D."/>
            <person name="Begum S."/>
            <person name="Mortimore B."/>
            <person name="Mortimer B."/>
            <person name="Kerry G."/>
            <person name="Heath P."/>
            <person name="Phillimore B."/>
            <person name="Tracey A."/>
            <person name="Corby N."/>
            <person name="Dunn M."/>
            <person name="Johnson C."/>
            <person name="Wood J."/>
            <person name="Clark S."/>
            <person name="Pelan S."/>
            <person name="Griffiths G."/>
            <person name="Smith M."/>
            <person name="Glithero R."/>
            <person name="Howden P."/>
            <person name="Barker N."/>
            <person name="Lloyd C."/>
            <person name="Stevens C."/>
            <person name="Harley J."/>
            <person name="Holt K."/>
            <person name="Panagiotidis G."/>
            <person name="Lovell J."/>
            <person name="Beasley H."/>
            <person name="Henderson C."/>
            <person name="Gordon D."/>
            <person name="Auger K."/>
            <person name="Wright D."/>
            <person name="Collins J."/>
            <person name="Raisen C."/>
            <person name="Dyer L."/>
            <person name="Leung K."/>
            <person name="Robertson L."/>
            <person name="Ambridge K."/>
            <person name="Leongamornlert D."/>
            <person name="McGuire S."/>
            <person name="Gilderthorp R."/>
            <person name="Griffiths C."/>
            <person name="Manthravadi D."/>
            <person name="Nichol S."/>
            <person name="Barker G."/>
            <person name="Whitehead S."/>
            <person name="Kay M."/>
            <person name="Brown J."/>
            <person name="Murnane C."/>
            <person name="Gray E."/>
            <person name="Humphries M."/>
            <person name="Sycamore N."/>
            <person name="Barker D."/>
            <person name="Saunders D."/>
            <person name="Wallis J."/>
            <person name="Babbage A."/>
            <person name="Hammond S."/>
            <person name="Mashreghi-Mohammadi M."/>
            <person name="Barr L."/>
            <person name="Martin S."/>
            <person name="Wray P."/>
            <person name="Ellington A."/>
            <person name="Matthews N."/>
            <person name="Ellwood M."/>
            <person name="Woodmansey R."/>
            <person name="Clark G."/>
            <person name="Cooper J."/>
            <person name="Cooper J."/>
            <person name="Tromans A."/>
            <person name="Grafham D."/>
            <person name="Skuce C."/>
            <person name="Pandian R."/>
            <person name="Andrews R."/>
            <person name="Harrison E."/>
            <person name="Kimberley A."/>
            <person name="Garnett J."/>
            <person name="Fosker N."/>
            <person name="Hall R."/>
            <person name="Garner P."/>
            <person name="Kelly D."/>
            <person name="Bird C."/>
            <person name="Palmer S."/>
            <person name="Gehring I."/>
            <person name="Berger A."/>
            <person name="Dooley C.M."/>
            <person name="Ersan-Urun Z."/>
            <person name="Eser C."/>
            <person name="Geiger H."/>
            <person name="Geisler M."/>
            <person name="Karotki L."/>
            <person name="Kirn A."/>
            <person name="Konantz J."/>
            <person name="Konantz M."/>
            <person name="Oberlander M."/>
            <person name="Rudolph-Geiger S."/>
            <person name="Teucke M."/>
            <person name="Lanz C."/>
            <person name="Raddatz G."/>
            <person name="Osoegawa K."/>
            <person name="Zhu B."/>
            <person name="Rapp A."/>
            <person name="Widaa S."/>
            <person name="Langford C."/>
            <person name="Yang F."/>
            <person name="Schuster S.C."/>
            <person name="Carter N.P."/>
            <person name="Harrow J."/>
            <person name="Ning Z."/>
            <person name="Herrero J."/>
            <person name="Searle S.M."/>
            <person name="Enright A."/>
            <person name="Geisler R."/>
            <person name="Plasterk R.H."/>
            <person name="Lee C."/>
            <person name="Westerfield M."/>
            <person name="de Jong P.J."/>
            <person name="Zon L.I."/>
            <person name="Postlethwait J.H."/>
            <person name="Nusslein-Volhard C."/>
            <person name="Hubbard T.J."/>
            <person name="Roest Crollius H."/>
            <person name="Rogers J."/>
            <person name="Stemple D.L."/>
        </authorList>
    </citation>
    <scope>NUCLEOTIDE SEQUENCE [LARGE SCALE GENOMIC DNA]</scope>
    <source>
        <strain evidence="7">Tuebingen</strain>
    </source>
</reference>
<dbReference type="GO" id="GO:0046872">
    <property type="term" value="F:metal ion binding"/>
    <property type="evidence" value="ECO:0007669"/>
    <property type="project" value="UniProtKB-KW"/>
</dbReference>
<dbReference type="Proteomes" id="UP000000437">
    <property type="component" value="Chromosome 14"/>
</dbReference>
<dbReference type="InterPro" id="IPR011055">
    <property type="entry name" value="Dup_hybrid_motif"/>
</dbReference>
<dbReference type="KEGG" id="dre:793246"/>
<dbReference type="PaxDb" id="7955-ENSDARP00000109049"/>
<dbReference type="SMR" id="E7F1W2"/>
<evidence type="ECO:0000256" key="1">
    <source>
        <dbReference type="ARBA" id="ARBA00022723"/>
    </source>
</evidence>
<dbReference type="ZFIN" id="ZDB-GENE-130530-1010">
    <property type="gene designation" value="lect2.2"/>
</dbReference>
<dbReference type="PANTHER" id="PTHR11329:SF0">
    <property type="entry name" value="LEUKOCYTE CELL-DERIVED CHEMOTAXIN-2"/>
    <property type="match status" value="1"/>
</dbReference>
<dbReference type="GeneTree" id="ENSGT00390000015484"/>
<dbReference type="Bgee" id="ENSDARG00000090889">
    <property type="expression patterns" value="Expressed in granulocyte and 16 other cell types or tissues"/>
</dbReference>
<dbReference type="PROSITE" id="PS51257">
    <property type="entry name" value="PROKAR_LIPOPROTEIN"/>
    <property type="match status" value="1"/>
</dbReference>
<comment type="similarity">
    <text evidence="5">Belongs to the LECT2/MIM-1 family.</text>
</comment>
<evidence type="ECO:0000256" key="4">
    <source>
        <dbReference type="ARBA" id="ARBA00023157"/>
    </source>
</evidence>
<keyword evidence="2 6" id="KW-0732">Signal</keyword>
<feature type="chain" id="PRO_5044730127" evidence="6">
    <location>
        <begin position="25"/>
        <end position="165"/>
    </location>
</feature>
<evidence type="ECO:0000313" key="9">
    <source>
        <dbReference type="RefSeq" id="XP_001332975.2"/>
    </source>
</evidence>
<dbReference type="ExpressionAtlas" id="E7F1W2">
    <property type="expression patterns" value="differential"/>
</dbReference>
<sequence length="165" mass="18521">METNTYRIMRLDILFCFLVWAVLSCSCVRDRVKFGPLCSGNKDNTKRGCDVNYGCGHYGASRGSRKHMGLDIVCTDGAYVYAPFDVRIIGRAKPYGNNNAIDDGITLMGEGLCFKLFYVQPDLLSGTKFKYEKIGSLLPMQKVYPGITSHVHVQMCDKSDPTEYF</sequence>
<dbReference type="Gene3D" id="2.70.70.10">
    <property type="entry name" value="Glucose Permease (Domain IIA)"/>
    <property type="match status" value="1"/>
</dbReference>
<dbReference type="PhylomeDB" id="E7F1W2"/>
<dbReference type="CTD" id="793246"/>
<evidence type="ECO:0000313" key="10">
    <source>
        <dbReference type="ZFIN" id="ZDB-GENE-130530-1010"/>
    </source>
</evidence>
<evidence type="ECO:0000313" key="8">
    <source>
        <dbReference type="Proteomes" id="UP000000437"/>
    </source>
</evidence>
<dbReference type="OrthoDB" id="5911921at2759"/>
<keyword evidence="4" id="KW-1015">Disulfide bond</keyword>
<protein>
    <submittedName>
        <fullName evidence="9">Leukocyte cell-derived chemotaxin-2</fullName>
    </submittedName>
    <submittedName>
        <fullName evidence="7">Si:ch211-132p1.3</fullName>
    </submittedName>
</protein>
<keyword evidence="8" id="KW-1185">Reference proteome</keyword>
<name>E7F1W2_DANRE</name>
<dbReference type="OMA" id="AVSCEHI"/>
<gene>
    <name evidence="9 10" type="primary">lect2.2</name>
</gene>
<feature type="signal peptide" evidence="6">
    <location>
        <begin position="1"/>
        <end position="24"/>
    </location>
</feature>
<evidence type="ECO:0000256" key="2">
    <source>
        <dbReference type="ARBA" id="ARBA00022729"/>
    </source>
</evidence>
<evidence type="ECO:0000256" key="5">
    <source>
        <dbReference type="ARBA" id="ARBA00024361"/>
    </source>
</evidence>
<dbReference type="PANTHER" id="PTHR11329">
    <property type="entry name" value="LEUKOCYTE CELL-DERIVED CHEMOTAXIN 2"/>
    <property type="match status" value="1"/>
</dbReference>
<reference evidence="7" key="1">
    <citation type="submission" date="2011-04" db="UniProtKB">
        <authorList>
            <consortium name="Ensembl"/>
        </authorList>
    </citation>
    <scope>IDENTIFICATION</scope>
    <source>
        <strain evidence="7">Tuebingen</strain>
    </source>
</reference>
<keyword evidence="3" id="KW-0862">Zinc</keyword>
<reference evidence="9" key="3">
    <citation type="submission" date="2025-04" db="UniProtKB">
        <authorList>
            <consortium name="RefSeq"/>
        </authorList>
    </citation>
    <scope>IDENTIFICATION</scope>
    <source>
        <strain evidence="9">Tuebingen</strain>
    </source>
</reference>
<organism evidence="7">
    <name type="scientific">Danio rerio</name>
    <name type="common">Zebrafish</name>
    <name type="synonym">Brachydanio rerio</name>
    <dbReference type="NCBI Taxonomy" id="7955"/>
    <lineage>
        <taxon>Eukaryota</taxon>
        <taxon>Metazoa</taxon>
        <taxon>Chordata</taxon>
        <taxon>Craniata</taxon>
        <taxon>Vertebrata</taxon>
        <taxon>Euteleostomi</taxon>
        <taxon>Actinopterygii</taxon>
        <taxon>Neopterygii</taxon>
        <taxon>Teleostei</taxon>
        <taxon>Ostariophysi</taxon>
        <taxon>Cypriniformes</taxon>
        <taxon>Danionidae</taxon>
        <taxon>Danioninae</taxon>
        <taxon>Danio</taxon>
    </lineage>
</organism>
<evidence type="ECO:0000256" key="3">
    <source>
        <dbReference type="ARBA" id="ARBA00022833"/>
    </source>
</evidence>
<keyword evidence="1" id="KW-0479">Metal-binding</keyword>
<accession>E7F1W2</accession>
<dbReference type="AGR" id="ZFIN:ZDB-GENE-130530-1010"/>
<dbReference type="InterPro" id="IPR008663">
    <property type="entry name" value="LECT2"/>
</dbReference>
<evidence type="ECO:0000256" key="6">
    <source>
        <dbReference type="SAM" id="SignalP"/>
    </source>
</evidence>
<dbReference type="EMBL" id="BX005069">
    <property type="status" value="NOT_ANNOTATED_CDS"/>
    <property type="molecule type" value="Genomic_DNA"/>
</dbReference>
<accession>A0A8M1Q6X6</accession>
<dbReference type="Ensembl" id="ENSDART00000124159.3">
    <property type="protein sequence ID" value="ENSDARP00000109049.1"/>
    <property type="gene ID" value="ENSDARG00000090889.3"/>
</dbReference>
<dbReference type="eggNOG" id="ENOG502S16D">
    <property type="taxonomic scope" value="Eukaryota"/>
</dbReference>